<evidence type="ECO:0000313" key="8">
    <source>
        <dbReference type="Proteomes" id="UP000662814"/>
    </source>
</evidence>
<dbReference type="SUPFAM" id="SSF55120">
    <property type="entry name" value="Pseudouridine synthase"/>
    <property type="match status" value="1"/>
</dbReference>
<comment type="subunit">
    <text evidence="4">Homodimer.</text>
</comment>
<protein>
    <recommendedName>
        <fullName evidence="4">tRNA pseudouridine synthase A</fullName>
        <ecNumber evidence="4">5.4.99.12</ecNumber>
    </recommendedName>
    <alternativeName>
        <fullName evidence="4">tRNA pseudouridine(38-40) synthase</fullName>
    </alternativeName>
    <alternativeName>
        <fullName evidence="4">tRNA pseudouridylate synthase I</fullName>
    </alternativeName>
    <alternativeName>
        <fullName evidence="4">tRNA-uridine isomerase I</fullName>
    </alternativeName>
</protein>
<dbReference type="CDD" id="cd02570">
    <property type="entry name" value="PseudoU_synth_EcTruA"/>
    <property type="match status" value="1"/>
</dbReference>
<accession>A0ABX6YK28</accession>
<evidence type="ECO:0000259" key="6">
    <source>
        <dbReference type="Pfam" id="PF01416"/>
    </source>
</evidence>
<dbReference type="InterPro" id="IPR020094">
    <property type="entry name" value="TruA/RsuA/RluB/E/F_N"/>
</dbReference>
<comment type="caution">
    <text evidence="4">Lacks conserved residue(s) required for the propagation of feature annotation.</text>
</comment>
<dbReference type="InterPro" id="IPR020103">
    <property type="entry name" value="PsdUridine_synth_cat_dom_sf"/>
</dbReference>
<keyword evidence="8" id="KW-1185">Reference proteome</keyword>
<dbReference type="GO" id="GO:0160147">
    <property type="term" value="F:tRNA pseudouridine(38-40) synthase activity"/>
    <property type="evidence" value="ECO:0007669"/>
    <property type="project" value="UniProtKB-EC"/>
</dbReference>
<feature type="active site" description="Nucleophile" evidence="4">
    <location>
        <position position="62"/>
    </location>
</feature>
<comment type="catalytic activity">
    <reaction evidence="4 5">
        <text>uridine(38/39/40) in tRNA = pseudouridine(38/39/40) in tRNA</text>
        <dbReference type="Rhea" id="RHEA:22376"/>
        <dbReference type="Rhea" id="RHEA-COMP:10085"/>
        <dbReference type="Rhea" id="RHEA-COMP:10087"/>
        <dbReference type="ChEBI" id="CHEBI:65314"/>
        <dbReference type="ChEBI" id="CHEBI:65315"/>
        <dbReference type="EC" id="5.4.99.12"/>
    </reaction>
</comment>
<gene>
    <name evidence="4 7" type="primary">truA</name>
    <name evidence="7" type="ORF">HCR76_03625</name>
</gene>
<dbReference type="EC" id="5.4.99.12" evidence="4"/>
<dbReference type="Gene3D" id="3.30.70.660">
    <property type="entry name" value="Pseudouridine synthase I, catalytic domain, C-terminal subdomain"/>
    <property type="match status" value="1"/>
</dbReference>
<dbReference type="RefSeq" id="WP_166988315.1">
    <property type="nucleotide sequence ID" value="NZ_CP061169.1"/>
</dbReference>
<evidence type="ECO:0000256" key="5">
    <source>
        <dbReference type="RuleBase" id="RU003792"/>
    </source>
</evidence>
<dbReference type="HAMAP" id="MF_00171">
    <property type="entry name" value="TruA"/>
    <property type="match status" value="1"/>
</dbReference>
<name>A0ABX6YK28_9MICO</name>
<dbReference type="Gene3D" id="3.30.70.580">
    <property type="entry name" value="Pseudouridine synthase I, catalytic domain, N-terminal subdomain"/>
    <property type="match status" value="1"/>
</dbReference>
<dbReference type="NCBIfam" id="TIGR00071">
    <property type="entry name" value="hisT_truA"/>
    <property type="match status" value="1"/>
</dbReference>
<reference evidence="7 8" key="1">
    <citation type="submission" date="2020-12" db="EMBL/GenBank/DDBJ databases">
        <title>Microbacterium sp. HY060.</title>
        <authorList>
            <person name="Zhou J."/>
        </authorList>
    </citation>
    <scope>NUCLEOTIDE SEQUENCE [LARGE SCALE GENOMIC DNA]</scope>
    <source>
        <strain evidence="7 8">HY60</strain>
    </source>
</reference>
<evidence type="ECO:0000256" key="1">
    <source>
        <dbReference type="ARBA" id="ARBA00009375"/>
    </source>
</evidence>
<evidence type="ECO:0000313" key="7">
    <source>
        <dbReference type="EMBL" id="QPZ39174.1"/>
    </source>
</evidence>
<proteinExistence type="inferred from homology"/>
<feature type="binding site" evidence="4">
    <location>
        <position position="138"/>
    </location>
    <ligand>
        <name>substrate</name>
    </ligand>
</feature>
<dbReference type="EMBL" id="CP061169">
    <property type="protein sequence ID" value="QPZ39174.1"/>
    <property type="molecule type" value="Genomic_DNA"/>
</dbReference>
<dbReference type="PANTHER" id="PTHR11142:SF0">
    <property type="entry name" value="TRNA PSEUDOURIDINE SYNTHASE-LIKE 1"/>
    <property type="match status" value="1"/>
</dbReference>
<keyword evidence="3 4" id="KW-0413">Isomerase</keyword>
<organism evidence="7 8">
    <name type="scientific">Paramicrobacterium chengjingii</name>
    <dbReference type="NCBI Taxonomy" id="2769067"/>
    <lineage>
        <taxon>Bacteria</taxon>
        <taxon>Bacillati</taxon>
        <taxon>Actinomycetota</taxon>
        <taxon>Actinomycetes</taxon>
        <taxon>Micrococcales</taxon>
        <taxon>Microbacteriaceae</taxon>
        <taxon>Paramicrobacterium</taxon>
    </lineage>
</organism>
<dbReference type="PANTHER" id="PTHR11142">
    <property type="entry name" value="PSEUDOURIDYLATE SYNTHASE"/>
    <property type="match status" value="1"/>
</dbReference>
<sequence>MTDQHPLATRFRLDIAYDGSDFSGWARQPGLRTVQGVLEDAIARLFGRRGDEPGLTVAGRTDAGVHATGQVAHVDLHARHVEALTRQKRRDAGTQSSGEVFARRINGVLGRRSDVVVTNASEVPDGFDARFSASWRRYSYRIADAVTGRNPLERNTVVWHPATLDVEAMDAAARELVGLHDFGAYCKPREGATTIRTLQDFRWSRDDAGYVVAEVKADAFCHSMVRSLTGACVSVGEGRLTAADLVRFRDAGARTSAFAVMPAHGLILVQVGYPEDDLLAARAELTRAKRTLN</sequence>
<evidence type="ECO:0000256" key="2">
    <source>
        <dbReference type="ARBA" id="ARBA00022694"/>
    </source>
</evidence>
<dbReference type="InterPro" id="IPR001406">
    <property type="entry name" value="PsdUridine_synth_TruA"/>
</dbReference>
<dbReference type="PIRSF" id="PIRSF001430">
    <property type="entry name" value="tRNA_psdUrid_synth"/>
    <property type="match status" value="1"/>
</dbReference>
<dbReference type="InterPro" id="IPR020097">
    <property type="entry name" value="PsdUridine_synth_TruA_a/b_dom"/>
</dbReference>
<evidence type="ECO:0000256" key="4">
    <source>
        <dbReference type="HAMAP-Rule" id="MF_00171"/>
    </source>
</evidence>
<dbReference type="Proteomes" id="UP000662814">
    <property type="component" value="Chromosome"/>
</dbReference>
<comment type="function">
    <text evidence="4">Formation of pseudouridine at positions 38, 39 and 40 in the anticodon stem and loop of transfer RNAs.</text>
</comment>
<comment type="similarity">
    <text evidence="1 4 5">Belongs to the tRNA pseudouridine synthase TruA family.</text>
</comment>
<dbReference type="Pfam" id="PF01416">
    <property type="entry name" value="PseudoU_synth_1"/>
    <property type="match status" value="2"/>
</dbReference>
<feature type="domain" description="Pseudouridine synthase I TruA alpha/beta" evidence="6">
    <location>
        <begin position="172"/>
        <end position="274"/>
    </location>
</feature>
<dbReference type="InterPro" id="IPR020095">
    <property type="entry name" value="PsdUridine_synth_TruA_C"/>
</dbReference>
<feature type="domain" description="Pseudouridine synthase I TruA alpha/beta" evidence="6">
    <location>
        <begin position="16"/>
        <end position="84"/>
    </location>
</feature>
<evidence type="ECO:0000256" key="3">
    <source>
        <dbReference type="ARBA" id="ARBA00023235"/>
    </source>
</evidence>
<keyword evidence="2 4" id="KW-0819">tRNA processing</keyword>